<dbReference type="EMBL" id="JAIZAY010000019">
    <property type="protein sequence ID" value="KAJ8024326.1"/>
    <property type="molecule type" value="Genomic_DNA"/>
</dbReference>
<dbReference type="AlphaFoldDB" id="A0A9Q0YMT8"/>
<dbReference type="SUPFAM" id="SSF50978">
    <property type="entry name" value="WD40 repeat-like"/>
    <property type="match status" value="1"/>
</dbReference>
<dbReference type="InterPro" id="IPR036322">
    <property type="entry name" value="WD40_repeat_dom_sf"/>
</dbReference>
<proteinExistence type="predicted"/>
<keyword evidence="4" id="KW-1185">Reference proteome</keyword>
<feature type="region of interest" description="Disordered" evidence="2">
    <location>
        <begin position="122"/>
        <end position="148"/>
    </location>
</feature>
<dbReference type="InterPro" id="IPR015943">
    <property type="entry name" value="WD40/YVTN_repeat-like_dom_sf"/>
</dbReference>
<comment type="caution">
    <text evidence="3">The sequence shown here is derived from an EMBL/GenBank/DDBJ whole genome shotgun (WGS) entry which is preliminary data.</text>
</comment>
<dbReference type="Gene3D" id="2.130.10.10">
    <property type="entry name" value="YVTN repeat-like/Quinoprotein amine dehydrogenase"/>
    <property type="match status" value="1"/>
</dbReference>
<organism evidence="3 4">
    <name type="scientific">Holothuria leucospilota</name>
    <name type="common">Black long sea cucumber</name>
    <name type="synonym">Mertensiothuria leucospilota</name>
    <dbReference type="NCBI Taxonomy" id="206669"/>
    <lineage>
        <taxon>Eukaryota</taxon>
        <taxon>Metazoa</taxon>
        <taxon>Echinodermata</taxon>
        <taxon>Eleutherozoa</taxon>
        <taxon>Echinozoa</taxon>
        <taxon>Holothuroidea</taxon>
        <taxon>Aspidochirotacea</taxon>
        <taxon>Aspidochirotida</taxon>
        <taxon>Holothuriidae</taxon>
        <taxon>Holothuria</taxon>
    </lineage>
</organism>
<evidence type="ECO:0000313" key="3">
    <source>
        <dbReference type="EMBL" id="KAJ8024326.1"/>
    </source>
</evidence>
<evidence type="ECO:0000256" key="2">
    <source>
        <dbReference type="SAM" id="MobiDB-lite"/>
    </source>
</evidence>
<dbReference type="PANTHER" id="PTHR16317">
    <property type="entry name" value="INTEGRIN ALPHA REPEAT DOMAIN-CONTAINING"/>
    <property type="match status" value="1"/>
</dbReference>
<dbReference type="Proteomes" id="UP001152320">
    <property type="component" value="Chromosome 19"/>
</dbReference>
<sequence>MCCSAVPTVGNVKSVWPTMRTVVFVQRQELEFTGNLSPNALVLGDVDNDSAYELVVGSLDGDLLVFKGEETEPVASASGLGMITCVGIGDICHQGKNNIFTMSAEGYFYIFDIKVCDSEEETSKLDGNEESKEENQGEVKPEKKESHRLEEIHKQHLPANSKVVLLADIDLDNSAELVVGYTDRKVRAFRWQTFVCEKDGESSTYAKLVLLQTWVLPAQIGSLSLSRHSDNFPKLVVSQPGCNYAELSCDWVSRSKFKEPSEEIKPVIHHPITNKRARNANISTEIIANVSKGDEKTQISDHLGSDRFAMCTLDGTLMLIEEDQILWSLLVDHQLFAITKLDIMCDGHDEVVSCALDGETYIVDHNRQSVRFHFEESVCAFAAGLYSMDGITNPPCLVYGTFNNKIFIYWNVRLPRISSLTLLDVIRDREEFKEKLKEEGIQDNNQEGMRKIVQYYLYEKPALMKYQQKQKVADKDLTVCKEDQDKEISKLTEQFEQTKVAAENKEEL</sequence>
<evidence type="ECO:0000313" key="4">
    <source>
        <dbReference type="Proteomes" id="UP001152320"/>
    </source>
</evidence>
<gene>
    <name evidence="3" type="ORF">HOLleu_37041</name>
</gene>
<dbReference type="OrthoDB" id="9996127at2759"/>
<accession>A0A9Q0YMT8</accession>
<dbReference type="InterPro" id="IPR031793">
    <property type="entry name" value="KICSTOR_ITFG2"/>
</dbReference>
<dbReference type="PANTHER" id="PTHR16317:SF1">
    <property type="entry name" value="KICSTOR COMPLEX PROTEIN ITFG2"/>
    <property type="match status" value="1"/>
</dbReference>
<reference evidence="3" key="1">
    <citation type="submission" date="2021-10" db="EMBL/GenBank/DDBJ databases">
        <title>Tropical sea cucumber genome reveals ecological adaptation and Cuvierian tubules defense mechanism.</title>
        <authorList>
            <person name="Chen T."/>
        </authorList>
    </citation>
    <scope>NUCLEOTIDE SEQUENCE</scope>
    <source>
        <strain evidence="3">Nanhai2018</strain>
        <tissue evidence="3">Muscle</tissue>
    </source>
</reference>
<keyword evidence="1" id="KW-0175">Coiled coil</keyword>
<protein>
    <submittedName>
        <fullName evidence="3">KICSTOR complex protein ITFG2</fullName>
    </submittedName>
</protein>
<evidence type="ECO:0000256" key="1">
    <source>
        <dbReference type="SAM" id="Coils"/>
    </source>
</evidence>
<dbReference type="Pfam" id="PF15907">
    <property type="entry name" value="Itfg2"/>
    <property type="match status" value="1"/>
</dbReference>
<feature type="coiled-coil region" evidence="1">
    <location>
        <begin position="481"/>
        <end position="508"/>
    </location>
</feature>
<dbReference type="GO" id="GO:0032006">
    <property type="term" value="P:regulation of TOR signaling"/>
    <property type="evidence" value="ECO:0007669"/>
    <property type="project" value="TreeGrafter"/>
</dbReference>
<name>A0A9Q0YMT8_HOLLE</name>